<evidence type="ECO:0000259" key="13">
    <source>
        <dbReference type="PROSITE" id="PS50102"/>
    </source>
</evidence>
<keyword evidence="4" id="KW-0813">Transport</keyword>
<keyword evidence="6" id="KW-0509">mRNA transport</keyword>
<dbReference type="GO" id="GO:0005634">
    <property type="term" value="C:nucleus"/>
    <property type="evidence" value="ECO:0007669"/>
    <property type="project" value="UniProtKB-SubCell"/>
</dbReference>
<evidence type="ECO:0000256" key="3">
    <source>
        <dbReference type="ARBA" id="ARBA00019878"/>
    </source>
</evidence>
<evidence type="ECO:0000256" key="2">
    <source>
        <dbReference type="ARBA" id="ARBA00010725"/>
    </source>
</evidence>
<evidence type="ECO:0000256" key="6">
    <source>
        <dbReference type="ARBA" id="ARBA00022816"/>
    </source>
</evidence>
<reference evidence="14 15" key="1">
    <citation type="submission" date="2009-11" db="EMBL/GenBank/DDBJ databases">
        <title>Annotation of Allomyces macrogynus ATCC 38327.</title>
        <authorList>
            <consortium name="The Broad Institute Genome Sequencing Platform"/>
            <person name="Russ C."/>
            <person name="Cuomo C."/>
            <person name="Burger G."/>
            <person name="Gray M.W."/>
            <person name="Holland P.W.H."/>
            <person name="King N."/>
            <person name="Lang F.B.F."/>
            <person name="Roger A.J."/>
            <person name="Ruiz-Trillo I."/>
            <person name="Young S.K."/>
            <person name="Zeng Q."/>
            <person name="Gargeya S."/>
            <person name="Fitzgerald M."/>
            <person name="Haas B."/>
            <person name="Abouelleil A."/>
            <person name="Alvarado L."/>
            <person name="Arachchi H.M."/>
            <person name="Berlin A."/>
            <person name="Chapman S.B."/>
            <person name="Gearin G."/>
            <person name="Goldberg J."/>
            <person name="Griggs A."/>
            <person name="Gujja S."/>
            <person name="Hansen M."/>
            <person name="Heiman D."/>
            <person name="Howarth C."/>
            <person name="Larimer J."/>
            <person name="Lui A."/>
            <person name="MacDonald P.J.P."/>
            <person name="McCowen C."/>
            <person name="Montmayeur A."/>
            <person name="Murphy C."/>
            <person name="Neiman D."/>
            <person name="Pearson M."/>
            <person name="Priest M."/>
            <person name="Roberts A."/>
            <person name="Saif S."/>
            <person name="Shea T."/>
            <person name="Sisk P."/>
            <person name="Stolte C."/>
            <person name="Sykes S."/>
            <person name="Wortman J."/>
            <person name="Nusbaum C."/>
            <person name="Birren B."/>
        </authorList>
    </citation>
    <scope>NUCLEOTIDE SEQUENCE [LARGE SCALE GENOMIC DNA]</scope>
    <source>
        <strain evidence="14 15">ATCC 38327</strain>
    </source>
</reference>
<dbReference type="PANTHER" id="PTHR18847">
    <property type="entry name" value="20 KD NUCLEAR CAP BINDING PROTEIN"/>
    <property type="match status" value="1"/>
</dbReference>
<organism evidence="14 15">
    <name type="scientific">Allomyces macrogynus (strain ATCC 38327)</name>
    <name type="common">Allomyces javanicus var. macrogynus</name>
    <dbReference type="NCBI Taxonomy" id="578462"/>
    <lineage>
        <taxon>Eukaryota</taxon>
        <taxon>Fungi</taxon>
        <taxon>Fungi incertae sedis</taxon>
        <taxon>Blastocladiomycota</taxon>
        <taxon>Blastocladiomycetes</taxon>
        <taxon>Blastocladiales</taxon>
        <taxon>Blastocladiaceae</taxon>
        <taxon>Allomyces</taxon>
    </lineage>
</organism>
<dbReference type="Pfam" id="PF00076">
    <property type="entry name" value="RRM_1"/>
    <property type="match status" value="1"/>
</dbReference>
<keyword evidence="8 11" id="KW-0508">mRNA splicing</keyword>
<keyword evidence="15" id="KW-1185">Reference proteome</keyword>
<name>A0A0L0S3V0_ALLM3</name>
<dbReference type="Proteomes" id="UP000054350">
    <property type="component" value="Unassembled WGS sequence"/>
</dbReference>
<evidence type="ECO:0000256" key="9">
    <source>
        <dbReference type="ARBA" id="ARBA00023242"/>
    </source>
</evidence>
<keyword evidence="5 11" id="KW-0507">mRNA processing</keyword>
<keyword evidence="9 11" id="KW-0539">Nucleus</keyword>
<dbReference type="EMBL" id="GG745331">
    <property type="protein sequence ID" value="KNE57080.1"/>
    <property type="molecule type" value="Genomic_DNA"/>
</dbReference>
<sequence>MSSIDMYGRPLAAAVGQSHLIVRDLARPSAYVDRSFPGSLDDWYRALDQSTTVYVGNLSFYTTEEQIFELFAKCGDIKRIIMGLDKLRMTPCGFCFVEYYNHDNALDCLRYISGTKLDDRFIRVDLDPGFREGRQFGRGRHGGQVRDQYRTEFDAGRGGWAPSMDQDAGRAERNYSAQYSTSGTKRKRYDDEEDGDGDDHDAKRQSRRTY</sequence>
<keyword evidence="7 10" id="KW-0694">RNA-binding</keyword>
<dbReference type="GO" id="GO:0005846">
    <property type="term" value="C:nuclear cap binding complex"/>
    <property type="evidence" value="ECO:0007669"/>
    <property type="project" value="InterPro"/>
</dbReference>
<dbReference type="SUPFAM" id="SSF54928">
    <property type="entry name" value="RNA-binding domain, RBD"/>
    <property type="match status" value="1"/>
</dbReference>
<evidence type="ECO:0000256" key="5">
    <source>
        <dbReference type="ARBA" id="ARBA00022664"/>
    </source>
</evidence>
<dbReference type="InterPro" id="IPR027157">
    <property type="entry name" value="NCBP2"/>
</dbReference>
<feature type="domain" description="RRM" evidence="13">
    <location>
        <begin position="51"/>
        <end position="129"/>
    </location>
</feature>
<evidence type="ECO:0000256" key="4">
    <source>
        <dbReference type="ARBA" id="ARBA00022448"/>
    </source>
</evidence>
<dbReference type="GO" id="GO:0045292">
    <property type="term" value="P:mRNA cis splicing, via spliceosome"/>
    <property type="evidence" value="ECO:0007669"/>
    <property type="project" value="InterPro"/>
</dbReference>
<protein>
    <recommendedName>
        <fullName evidence="3 11">Nuclear cap-binding protein subunit 2</fullName>
    </recommendedName>
    <alternativeName>
        <fullName evidence="11">20 kDa nuclear cap-binding protein</fullName>
    </alternativeName>
</protein>
<dbReference type="GO" id="GO:0051028">
    <property type="term" value="P:mRNA transport"/>
    <property type="evidence" value="ECO:0007669"/>
    <property type="project" value="UniProtKB-KW"/>
</dbReference>
<dbReference type="STRING" id="578462.A0A0L0S3V0"/>
<dbReference type="GO" id="GO:0006401">
    <property type="term" value="P:RNA catabolic process"/>
    <property type="evidence" value="ECO:0007669"/>
    <property type="project" value="UniProtKB-ARBA"/>
</dbReference>
<evidence type="ECO:0000256" key="1">
    <source>
        <dbReference type="ARBA" id="ARBA00004123"/>
    </source>
</evidence>
<comment type="subcellular location">
    <subcellularLocation>
        <location evidence="1 11">Nucleus</location>
    </subcellularLocation>
</comment>
<dbReference type="OrthoDB" id="201398at2759"/>
<dbReference type="SMART" id="SM00360">
    <property type="entry name" value="RRM"/>
    <property type="match status" value="1"/>
</dbReference>
<evidence type="ECO:0000256" key="10">
    <source>
        <dbReference type="PROSITE-ProRule" id="PRU00176"/>
    </source>
</evidence>
<evidence type="ECO:0000256" key="12">
    <source>
        <dbReference type="SAM" id="MobiDB-lite"/>
    </source>
</evidence>
<dbReference type="AlphaFoldDB" id="A0A0L0S3V0"/>
<dbReference type="InterPro" id="IPR000504">
    <property type="entry name" value="RRM_dom"/>
</dbReference>
<evidence type="ECO:0000256" key="7">
    <source>
        <dbReference type="ARBA" id="ARBA00022884"/>
    </source>
</evidence>
<dbReference type="InterPro" id="IPR034148">
    <property type="entry name" value="NCBP2_RRM"/>
</dbReference>
<dbReference type="InterPro" id="IPR035979">
    <property type="entry name" value="RBD_domain_sf"/>
</dbReference>
<evidence type="ECO:0000256" key="8">
    <source>
        <dbReference type="ARBA" id="ARBA00023187"/>
    </source>
</evidence>
<dbReference type="PANTHER" id="PTHR18847:SF0">
    <property type="entry name" value="NUCLEAR CAP-BINDING PROTEIN SUBUNIT 2"/>
    <property type="match status" value="1"/>
</dbReference>
<accession>A0A0L0S3V0</accession>
<evidence type="ECO:0000313" key="15">
    <source>
        <dbReference type="Proteomes" id="UP000054350"/>
    </source>
</evidence>
<reference evidence="15" key="2">
    <citation type="submission" date="2009-11" db="EMBL/GenBank/DDBJ databases">
        <title>The Genome Sequence of Allomyces macrogynus strain ATCC 38327.</title>
        <authorList>
            <consortium name="The Broad Institute Genome Sequencing Platform"/>
            <person name="Russ C."/>
            <person name="Cuomo C."/>
            <person name="Shea T."/>
            <person name="Young S.K."/>
            <person name="Zeng Q."/>
            <person name="Koehrsen M."/>
            <person name="Haas B."/>
            <person name="Borodovsky M."/>
            <person name="Guigo R."/>
            <person name="Alvarado L."/>
            <person name="Berlin A."/>
            <person name="Borenstein D."/>
            <person name="Chen Z."/>
            <person name="Engels R."/>
            <person name="Freedman E."/>
            <person name="Gellesch M."/>
            <person name="Goldberg J."/>
            <person name="Griggs A."/>
            <person name="Gujja S."/>
            <person name="Heiman D."/>
            <person name="Hepburn T."/>
            <person name="Howarth C."/>
            <person name="Jen D."/>
            <person name="Larson L."/>
            <person name="Lewis B."/>
            <person name="Mehta T."/>
            <person name="Park D."/>
            <person name="Pearson M."/>
            <person name="Roberts A."/>
            <person name="Saif S."/>
            <person name="Shenoy N."/>
            <person name="Sisk P."/>
            <person name="Stolte C."/>
            <person name="Sykes S."/>
            <person name="Walk T."/>
            <person name="White J."/>
            <person name="Yandava C."/>
            <person name="Burger G."/>
            <person name="Gray M.W."/>
            <person name="Holland P.W.H."/>
            <person name="King N."/>
            <person name="Lang F.B.F."/>
            <person name="Roger A.J."/>
            <person name="Ruiz-Trillo I."/>
            <person name="Lander E."/>
            <person name="Nusbaum C."/>
        </authorList>
    </citation>
    <scope>NUCLEOTIDE SEQUENCE [LARGE SCALE GENOMIC DNA]</scope>
    <source>
        <strain evidence="15">ATCC 38327</strain>
    </source>
</reference>
<dbReference type="FunFam" id="3.30.70.330:FF:000538">
    <property type="entry name" value="Nuclear cap-binding protein subunit 2"/>
    <property type="match status" value="1"/>
</dbReference>
<dbReference type="Gene3D" id="3.30.70.330">
    <property type="match status" value="1"/>
</dbReference>
<dbReference type="InterPro" id="IPR012677">
    <property type="entry name" value="Nucleotide-bd_a/b_plait_sf"/>
</dbReference>
<gene>
    <name evidence="14" type="ORF">AMAG_02834</name>
</gene>
<dbReference type="GO" id="GO:0000339">
    <property type="term" value="F:RNA cap binding"/>
    <property type="evidence" value="ECO:0007669"/>
    <property type="project" value="InterPro"/>
</dbReference>
<comment type="similarity">
    <text evidence="2 11">Belongs to the RRM NCBP2 family.</text>
</comment>
<evidence type="ECO:0000256" key="11">
    <source>
        <dbReference type="RuleBase" id="RU364036"/>
    </source>
</evidence>
<dbReference type="VEuPathDB" id="FungiDB:AMAG_02834"/>
<evidence type="ECO:0000313" key="14">
    <source>
        <dbReference type="EMBL" id="KNE57080.1"/>
    </source>
</evidence>
<dbReference type="PROSITE" id="PS50102">
    <property type="entry name" value="RRM"/>
    <property type="match status" value="1"/>
</dbReference>
<feature type="region of interest" description="Disordered" evidence="12">
    <location>
        <begin position="154"/>
        <end position="210"/>
    </location>
</feature>
<dbReference type="CDD" id="cd12240">
    <property type="entry name" value="RRM_NCBP2"/>
    <property type="match status" value="1"/>
</dbReference>
<dbReference type="eggNOG" id="KOG0121">
    <property type="taxonomic scope" value="Eukaryota"/>
</dbReference>
<proteinExistence type="inferred from homology"/>